<reference evidence="2 3" key="1">
    <citation type="submission" date="2018-06" db="EMBL/GenBank/DDBJ databases">
        <title>Comparative genomics reveals the genomic features of Rhizophagus irregularis, R. cerebriforme, R. diaphanum and Gigaspora rosea, and their symbiotic lifestyle signature.</title>
        <authorList>
            <person name="Morin E."/>
            <person name="San Clemente H."/>
            <person name="Chen E.C.H."/>
            <person name="De La Providencia I."/>
            <person name="Hainaut M."/>
            <person name="Kuo A."/>
            <person name="Kohler A."/>
            <person name="Murat C."/>
            <person name="Tang N."/>
            <person name="Roy S."/>
            <person name="Loubradou J."/>
            <person name="Henrissat B."/>
            <person name="Grigoriev I.V."/>
            <person name="Corradi N."/>
            <person name="Roux C."/>
            <person name="Martin F.M."/>
        </authorList>
    </citation>
    <scope>NUCLEOTIDE SEQUENCE [LARGE SCALE GENOMIC DNA]</scope>
    <source>
        <strain evidence="2 3">DAOM 194757</strain>
    </source>
</reference>
<dbReference type="AlphaFoldDB" id="A0A397UMP4"/>
<sequence>MKNFIFAYILFALLLTVNAAPFQLNKRAITFGPCNTTDLGDLLNVKLGIDPPESEQNELFDVSGNLTKYDITKNQTFLFISYRGKDGYLLSSPKIRYFNYSTKVGNPFNISVSVPTPELPDSYLLKVAVGDPAYDPTLAFPFFACVTNLAFF</sequence>
<name>A0A397UMP4_9GLOM</name>
<feature type="signal peptide" evidence="1">
    <location>
        <begin position="1"/>
        <end position="19"/>
    </location>
</feature>
<gene>
    <name evidence="2" type="ORF">C2G38_2270615</name>
</gene>
<proteinExistence type="predicted"/>
<organism evidence="2 3">
    <name type="scientific">Gigaspora rosea</name>
    <dbReference type="NCBI Taxonomy" id="44941"/>
    <lineage>
        <taxon>Eukaryota</taxon>
        <taxon>Fungi</taxon>
        <taxon>Fungi incertae sedis</taxon>
        <taxon>Mucoromycota</taxon>
        <taxon>Glomeromycotina</taxon>
        <taxon>Glomeromycetes</taxon>
        <taxon>Diversisporales</taxon>
        <taxon>Gigasporaceae</taxon>
        <taxon>Gigaspora</taxon>
    </lineage>
</organism>
<keyword evidence="3" id="KW-1185">Reference proteome</keyword>
<evidence type="ECO:0000313" key="2">
    <source>
        <dbReference type="EMBL" id="RIB08623.1"/>
    </source>
</evidence>
<keyword evidence="1" id="KW-0732">Signal</keyword>
<protein>
    <submittedName>
        <fullName evidence="2">Uncharacterized protein</fullName>
    </submittedName>
</protein>
<dbReference type="EMBL" id="QKWP01001485">
    <property type="protein sequence ID" value="RIB08623.1"/>
    <property type="molecule type" value="Genomic_DNA"/>
</dbReference>
<comment type="caution">
    <text evidence="2">The sequence shown here is derived from an EMBL/GenBank/DDBJ whole genome shotgun (WGS) entry which is preliminary data.</text>
</comment>
<accession>A0A397UMP4</accession>
<feature type="chain" id="PRO_5017284963" evidence="1">
    <location>
        <begin position="20"/>
        <end position="152"/>
    </location>
</feature>
<evidence type="ECO:0000313" key="3">
    <source>
        <dbReference type="Proteomes" id="UP000266673"/>
    </source>
</evidence>
<evidence type="ECO:0000256" key="1">
    <source>
        <dbReference type="SAM" id="SignalP"/>
    </source>
</evidence>
<dbReference type="Proteomes" id="UP000266673">
    <property type="component" value="Unassembled WGS sequence"/>
</dbReference>